<feature type="region of interest" description="Disordered" evidence="4">
    <location>
        <begin position="711"/>
        <end position="750"/>
    </location>
</feature>
<dbReference type="InterPro" id="IPR008847">
    <property type="entry name" value="Suf"/>
</dbReference>
<evidence type="ECO:0000313" key="6">
    <source>
        <dbReference type="EMBL" id="KAI6649345.1"/>
    </source>
</evidence>
<evidence type="ECO:0000256" key="1">
    <source>
        <dbReference type="ARBA" id="ARBA00004123"/>
    </source>
</evidence>
<keyword evidence="7" id="KW-1185">Reference proteome</keyword>
<evidence type="ECO:0000256" key="3">
    <source>
        <dbReference type="ARBA" id="ARBA00023242"/>
    </source>
</evidence>
<evidence type="ECO:0000256" key="2">
    <source>
        <dbReference type="ARBA" id="ARBA00022737"/>
    </source>
</evidence>
<dbReference type="PANTHER" id="PTHR19980:SF0">
    <property type="entry name" value="CLEAVAGE STIMULATION FACTOR SUBUNIT 3"/>
    <property type="match status" value="1"/>
</dbReference>
<dbReference type="PANTHER" id="PTHR19980">
    <property type="entry name" value="RNA CLEAVAGE STIMULATION FACTOR"/>
    <property type="match status" value="1"/>
</dbReference>
<dbReference type="GO" id="GO:0003729">
    <property type="term" value="F:mRNA binding"/>
    <property type="evidence" value="ECO:0007669"/>
    <property type="project" value="TreeGrafter"/>
</dbReference>
<dbReference type="Gene3D" id="1.25.40.1040">
    <property type="match status" value="1"/>
</dbReference>
<proteinExistence type="predicted"/>
<dbReference type="AlphaFoldDB" id="A0AAV7JLN8"/>
<dbReference type="EMBL" id="JAKMXF010000321">
    <property type="protein sequence ID" value="KAI6649345.1"/>
    <property type="molecule type" value="Genomic_DNA"/>
</dbReference>
<evidence type="ECO:0000259" key="5">
    <source>
        <dbReference type="Pfam" id="PF05843"/>
    </source>
</evidence>
<dbReference type="SUPFAM" id="SSF48452">
    <property type="entry name" value="TPR-like"/>
    <property type="match status" value="1"/>
</dbReference>
<reference evidence="6 7" key="1">
    <citation type="journal article" date="2023" name="BMC Biol.">
        <title>The compact genome of the sponge Oopsacas minuta (Hexactinellida) is lacking key metazoan core genes.</title>
        <authorList>
            <person name="Santini S."/>
            <person name="Schenkelaars Q."/>
            <person name="Jourda C."/>
            <person name="Duchesne M."/>
            <person name="Belahbib H."/>
            <person name="Rocher C."/>
            <person name="Selva M."/>
            <person name="Riesgo A."/>
            <person name="Vervoort M."/>
            <person name="Leys S.P."/>
            <person name="Kodjabachian L."/>
            <person name="Le Bivic A."/>
            <person name="Borchiellini C."/>
            <person name="Claverie J.M."/>
            <person name="Renard E."/>
        </authorList>
    </citation>
    <scope>NUCLEOTIDE SEQUENCE [LARGE SCALE GENOMIC DNA]</scope>
    <source>
        <strain evidence="6">SPO-2</strain>
    </source>
</reference>
<protein>
    <submittedName>
        <fullName evidence="6">Cleavage stimulation factor subunit 3</fullName>
    </submittedName>
</protein>
<dbReference type="SMART" id="SM00386">
    <property type="entry name" value="HAT"/>
    <property type="match status" value="10"/>
</dbReference>
<name>A0AAV7JLN8_9METZ</name>
<dbReference type="Pfam" id="PF05843">
    <property type="entry name" value="Suf"/>
    <property type="match status" value="1"/>
</dbReference>
<dbReference type="Proteomes" id="UP001165289">
    <property type="component" value="Unassembled WGS sequence"/>
</dbReference>
<dbReference type="GO" id="GO:0031124">
    <property type="term" value="P:mRNA 3'-end processing"/>
    <property type="evidence" value="ECO:0007669"/>
    <property type="project" value="InterPro"/>
</dbReference>
<evidence type="ECO:0000313" key="7">
    <source>
        <dbReference type="Proteomes" id="UP001165289"/>
    </source>
</evidence>
<keyword evidence="3" id="KW-0539">Nucleus</keyword>
<sequence>MATISTPEQQQQPMQVEQAPPPLVVPLQPQVVTQTQPMHQGSDFFTKKLGKDVTDLSQPWSTTAEGQRAEGKLKSNPYDIDAWGILIREAQGQHSSRARILFEKLVIQFPTCGRFWKTYIEHEMGHRNYDKVEKLFQRCLKRVLHIDLWKCYVNYVRDVKRELSNYREKLTKAYEFALDNVGLDMNSTSIWKDFIHFLKTSDCTGTFAETQKTNQLRKTYQRAIATALQGVENIWKSYSDFETGCNQSLAKKFIEDKTRVQMAARRTAKAFETDYRSLNKNGPPTPPTGNPKELQQIDLWKSYINWEKSNVLQTDDMVTLTKRVMFAYEQCLLVFPYHTHIWYEAAQYLESRSKFMAERGEPIHSNQMAEEVANWYERSISHFLPDSLLLYFAYSDYEEGRMKYEKVHKIYEKGLENEELDPTLIYIQYMKFARRVEGIQGARVVFHRARKDTKSKHHVYIAAALMEYYSSKLTITALKIFDLGLKKFGAESTYVLAYLDFLTHLNDENNARVLFEKALSQVPPEQTGEIWDKFYEFENNIGDLTSLLKVEKRRFESLEELLPERMKEKEATAVVDRYKYLDLYPCAENELKVMKYRSRSGQLEVGVKGLSVSGSVSESSYESHIYKPDVRHMRPYRPSAAPGVGLLTHAGGVTPIPESLTDLLSKLPPPTCFHGPFVKVDELMRKIAQTDFPHDPDIFLNSIDTLKFEEKPKTTKRIHPDHEIDGESPPVHDLYRERRQNKKQNLSQSS</sequence>
<comment type="subcellular location">
    <subcellularLocation>
        <location evidence="1">Nucleus</location>
    </subcellularLocation>
</comment>
<dbReference type="InterPro" id="IPR003107">
    <property type="entry name" value="HAT"/>
</dbReference>
<organism evidence="6 7">
    <name type="scientific">Oopsacas minuta</name>
    <dbReference type="NCBI Taxonomy" id="111878"/>
    <lineage>
        <taxon>Eukaryota</taxon>
        <taxon>Metazoa</taxon>
        <taxon>Porifera</taxon>
        <taxon>Hexactinellida</taxon>
        <taxon>Hexasterophora</taxon>
        <taxon>Lyssacinosida</taxon>
        <taxon>Leucopsacidae</taxon>
        <taxon>Oopsacas</taxon>
    </lineage>
</organism>
<evidence type="ECO:0000256" key="4">
    <source>
        <dbReference type="SAM" id="MobiDB-lite"/>
    </source>
</evidence>
<dbReference type="GO" id="GO:0005634">
    <property type="term" value="C:nucleus"/>
    <property type="evidence" value="ECO:0007669"/>
    <property type="project" value="UniProtKB-SubCell"/>
</dbReference>
<comment type="caution">
    <text evidence="6">The sequence shown here is derived from an EMBL/GenBank/DDBJ whole genome shotgun (WGS) entry which is preliminary data.</text>
</comment>
<dbReference type="InterPro" id="IPR045243">
    <property type="entry name" value="Rna14-like"/>
</dbReference>
<dbReference type="InterPro" id="IPR011990">
    <property type="entry name" value="TPR-like_helical_dom_sf"/>
</dbReference>
<keyword evidence="2" id="KW-0677">Repeat</keyword>
<feature type="domain" description="Suppressor of forked" evidence="5">
    <location>
        <begin position="67"/>
        <end position="591"/>
    </location>
</feature>
<accession>A0AAV7JLN8</accession>
<feature type="compositionally biased region" description="Basic and acidic residues" evidence="4">
    <location>
        <begin position="711"/>
        <end position="725"/>
    </location>
</feature>
<gene>
    <name evidence="6" type="ORF">LOD99_11711</name>
</gene>